<dbReference type="InterPro" id="IPR007263">
    <property type="entry name" value="DCC1-like"/>
</dbReference>
<protein>
    <submittedName>
        <fullName evidence="1">DUF393 domain-containing protein</fullName>
    </submittedName>
</protein>
<dbReference type="PANTHER" id="PTHR33639">
    <property type="entry name" value="THIOL-DISULFIDE OXIDOREDUCTASE DCC"/>
    <property type="match status" value="1"/>
</dbReference>
<dbReference type="RefSeq" id="WP_160836271.1">
    <property type="nucleotide sequence ID" value="NZ_WMET01000001.1"/>
</dbReference>
<dbReference type="InterPro" id="IPR052927">
    <property type="entry name" value="DCC_oxidoreductase"/>
</dbReference>
<accession>A0A845DRC4</accession>
<dbReference type="GO" id="GO:0015035">
    <property type="term" value="F:protein-disulfide reductase activity"/>
    <property type="evidence" value="ECO:0007669"/>
    <property type="project" value="InterPro"/>
</dbReference>
<gene>
    <name evidence="1" type="ORF">GLW04_08610</name>
</gene>
<dbReference type="PANTHER" id="PTHR33639:SF2">
    <property type="entry name" value="DUF393 DOMAIN-CONTAINING PROTEIN"/>
    <property type="match status" value="1"/>
</dbReference>
<dbReference type="EMBL" id="WMET01000001">
    <property type="protein sequence ID" value="MYL19946.1"/>
    <property type="molecule type" value="Genomic_DNA"/>
</dbReference>
<organism evidence="1 2">
    <name type="scientific">Halobacillus litoralis</name>
    <dbReference type="NCBI Taxonomy" id="45668"/>
    <lineage>
        <taxon>Bacteria</taxon>
        <taxon>Bacillati</taxon>
        <taxon>Bacillota</taxon>
        <taxon>Bacilli</taxon>
        <taxon>Bacillales</taxon>
        <taxon>Bacillaceae</taxon>
        <taxon>Halobacillus</taxon>
    </lineage>
</organism>
<dbReference type="Proteomes" id="UP000460949">
    <property type="component" value="Unassembled WGS sequence"/>
</dbReference>
<evidence type="ECO:0000313" key="2">
    <source>
        <dbReference type="Proteomes" id="UP000460949"/>
    </source>
</evidence>
<dbReference type="Pfam" id="PF04134">
    <property type="entry name" value="DCC1-like"/>
    <property type="match status" value="1"/>
</dbReference>
<comment type="caution">
    <text evidence="1">The sequence shown here is derived from an EMBL/GenBank/DDBJ whole genome shotgun (WGS) entry which is preliminary data.</text>
</comment>
<proteinExistence type="predicted"/>
<sequence length="130" mass="15206">MSAIILFDGECHFCDKSVQFIIQRDPRSRFQFASLQSDKGRELLLQYNIPDDTDSLVLIQDGKAHLESTAALSISRQLKGLWKLAYLLILIPRPLRNGFYRWFAANRYKWFGRKKDTCPIPTPDVRKRFL</sequence>
<dbReference type="AlphaFoldDB" id="A0A845DRC4"/>
<evidence type="ECO:0000313" key="1">
    <source>
        <dbReference type="EMBL" id="MYL19946.1"/>
    </source>
</evidence>
<reference evidence="1 2" key="1">
    <citation type="submission" date="2019-11" db="EMBL/GenBank/DDBJ databases">
        <title>Genome sequences of 17 halophilic strains isolated from different environments.</title>
        <authorList>
            <person name="Furrow R.E."/>
        </authorList>
    </citation>
    <scope>NUCLEOTIDE SEQUENCE [LARGE SCALE GENOMIC DNA]</scope>
    <source>
        <strain evidence="1 2">22511_23_Filter</strain>
    </source>
</reference>
<name>A0A845DRC4_9BACI</name>